<evidence type="ECO:0000313" key="2">
    <source>
        <dbReference type="EMBL" id="CAF1163712.1"/>
    </source>
</evidence>
<gene>
    <name evidence="3" type="ORF">EDS130_LOCUS32770</name>
    <name evidence="2" type="ORF">XAT740_LOCUS21629</name>
</gene>
<name>A0A814TN66_ADIRI</name>
<accession>A0A814TN66</accession>
<evidence type="ECO:0000256" key="1">
    <source>
        <dbReference type="SAM" id="SignalP"/>
    </source>
</evidence>
<dbReference type="Proteomes" id="UP000663852">
    <property type="component" value="Unassembled WGS sequence"/>
</dbReference>
<dbReference type="SUPFAM" id="SSF57302">
    <property type="entry name" value="Snake toxin-like"/>
    <property type="match status" value="1"/>
</dbReference>
<keyword evidence="1" id="KW-0732">Signal</keyword>
<reference evidence="2" key="1">
    <citation type="submission" date="2021-02" db="EMBL/GenBank/DDBJ databases">
        <authorList>
            <person name="Nowell W R."/>
        </authorList>
    </citation>
    <scope>NUCLEOTIDE SEQUENCE</scope>
</reference>
<dbReference type="OrthoDB" id="9987970at2759"/>
<keyword evidence="4" id="KW-1185">Reference proteome</keyword>
<dbReference type="InterPro" id="IPR045860">
    <property type="entry name" value="Snake_toxin-like_sf"/>
</dbReference>
<sequence>MMYKSTLTYLFFIYCFAILPSSIDTSDCYFCPNCLNSQRGVRLPARADDWCYKIVWRSGPGNHQMVSRGASADCRQDAYNDQSMTMPSIFSGTARYCCRGHLCNSAPKRMSYSRILLLFLIFAQLTKNTLGSYSDLLW</sequence>
<dbReference type="Proteomes" id="UP000663828">
    <property type="component" value="Unassembled WGS sequence"/>
</dbReference>
<evidence type="ECO:0000313" key="3">
    <source>
        <dbReference type="EMBL" id="CAF1341602.1"/>
    </source>
</evidence>
<feature type="chain" id="PRO_5035685536" evidence="1">
    <location>
        <begin position="18"/>
        <end position="138"/>
    </location>
</feature>
<protein>
    <submittedName>
        <fullName evidence="2">Uncharacterized protein</fullName>
    </submittedName>
</protein>
<evidence type="ECO:0000313" key="4">
    <source>
        <dbReference type="Proteomes" id="UP000663828"/>
    </source>
</evidence>
<feature type="signal peptide" evidence="1">
    <location>
        <begin position="1"/>
        <end position="17"/>
    </location>
</feature>
<proteinExistence type="predicted"/>
<comment type="caution">
    <text evidence="2">The sequence shown here is derived from an EMBL/GenBank/DDBJ whole genome shotgun (WGS) entry which is preliminary data.</text>
</comment>
<dbReference type="EMBL" id="CAJNOJ010000254">
    <property type="protein sequence ID" value="CAF1341602.1"/>
    <property type="molecule type" value="Genomic_DNA"/>
</dbReference>
<dbReference type="AlphaFoldDB" id="A0A814TN66"/>
<organism evidence="2 4">
    <name type="scientific">Adineta ricciae</name>
    <name type="common">Rotifer</name>
    <dbReference type="NCBI Taxonomy" id="249248"/>
    <lineage>
        <taxon>Eukaryota</taxon>
        <taxon>Metazoa</taxon>
        <taxon>Spiralia</taxon>
        <taxon>Gnathifera</taxon>
        <taxon>Rotifera</taxon>
        <taxon>Eurotatoria</taxon>
        <taxon>Bdelloidea</taxon>
        <taxon>Adinetida</taxon>
        <taxon>Adinetidae</taxon>
        <taxon>Adineta</taxon>
    </lineage>
</organism>
<dbReference type="EMBL" id="CAJNOR010001558">
    <property type="protein sequence ID" value="CAF1163712.1"/>
    <property type="molecule type" value="Genomic_DNA"/>
</dbReference>